<dbReference type="PANTHER" id="PTHR45913:SF19">
    <property type="entry name" value="LOW QUALITY PROTEIN: ZINC FINGER BED DOMAIN-CONTAINING PROTEIN 5-LIKE"/>
    <property type="match status" value="1"/>
</dbReference>
<name>A0AAV0WVI8_9HEMI</name>
<keyword evidence="2" id="KW-1185">Reference proteome</keyword>
<dbReference type="Proteomes" id="UP001160148">
    <property type="component" value="Unassembled WGS sequence"/>
</dbReference>
<evidence type="ECO:0000313" key="2">
    <source>
        <dbReference type="Proteomes" id="UP001160148"/>
    </source>
</evidence>
<proteinExistence type="predicted"/>
<dbReference type="EMBL" id="CARXXK010000002">
    <property type="protein sequence ID" value="CAI6359486.1"/>
    <property type="molecule type" value="Genomic_DNA"/>
</dbReference>
<evidence type="ECO:0008006" key="3">
    <source>
        <dbReference type="Google" id="ProtNLM"/>
    </source>
</evidence>
<dbReference type="AlphaFoldDB" id="A0AAV0WVI8"/>
<evidence type="ECO:0000313" key="1">
    <source>
        <dbReference type="EMBL" id="CAI6359486.1"/>
    </source>
</evidence>
<sequence>MLKVLNDVIKIVNYIKSRPLKTRIFETICKEMGSDHIHLLLHTEVRWLSPPQVSRKSNIKELQQLIIEHLILLEEKIEHYFPSLTTSVDWVVLPFENELDLTNDEKNEFIDMCFSSTIRILFNSQKNNKDSFWLNLASEYPAISQKAILLLLPFSTSYLCEQAFSALNNIKTSSRNRLKNVEPDLCLAVSTVSPRIEELCKKYQSQISH</sequence>
<dbReference type="InterPro" id="IPR012337">
    <property type="entry name" value="RNaseH-like_sf"/>
</dbReference>
<organism evidence="1 2">
    <name type="scientific">Macrosiphum euphorbiae</name>
    <name type="common">potato aphid</name>
    <dbReference type="NCBI Taxonomy" id="13131"/>
    <lineage>
        <taxon>Eukaryota</taxon>
        <taxon>Metazoa</taxon>
        <taxon>Ecdysozoa</taxon>
        <taxon>Arthropoda</taxon>
        <taxon>Hexapoda</taxon>
        <taxon>Insecta</taxon>
        <taxon>Pterygota</taxon>
        <taxon>Neoptera</taxon>
        <taxon>Paraneoptera</taxon>
        <taxon>Hemiptera</taxon>
        <taxon>Sternorrhyncha</taxon>
        <taxon>Aphidomorpha</taxon>
        <taxon>Aphidoidea</taxon>
        <taxon>Aphididae</taxon>
        <taxon>Macrosiphini</taxon>
        <taxon>Macrosiphum</taxon>
    </lineage>
</organism>
<gene>
    <name evidence="1" type="ORF">MEUPH1_LOCUS14892</name>
</gene>
<accession>A0AAV0WVI8</accession>
<protein>
    <recommendedName>
        <fullName evidence="3">HAT C-terminal dimerisation domain-containing protein</fullName>
    </recommendedName>
</protein>
<dbReference type="PANTHER" id="PTHR45913">
    <property type="entry name" value="EPM2A-INTERACTING PROTEIN 1"/>
    <property type="match status" value="1"/>
</dbReference>
<dbReference type="SUPFAM" id="SSF53098">
    <property type="entry name" value="Ribonuclease H-like"/>
    <property type="match status" value="1"/>
</dbReference>
<reference evidence="1 2" key="1">
    <citation type="submission" date="2023-01" db="EMBL/GenBank/DDBJ databases">
        <authorList>
            <person name="Whitehead M."/>
        </authorList>
    </citation>
    <scope>NUCLEOTIDE SEQUENCE [LARGE SCALE GENOMIC DNA]</scope>
</reference>
<comment type="caution">
    <text evidence="1">The sequence shown here is derived from an EMBL/GenBank/DDBJ whole genome shotgun (WGS) entry which is preliminary data.</text>
</comment>